<dbReference type="AlphaFoldDB" id="B9TIT9"/>
<evidence type="ECO:0000256" key="1">
    <source>
        <dbReference type="SAM" id="MobiDB-lite"/>
    </source>
</evidence>
<gene>
    <name evidence="2" type="ORF">RCOM_2135460</name>
</gene>
<dbReference type="InParanoid" id="B9TIT9"/>
<reference evidence="3" key="1">
    <citation type="journal article" date="2010" name="Nat. Biotechnol.">
        <title>Draft genome sequence of the oilseed species Ricinus communis.</title>
        <authorList>
            <person name="Chan A.P."/>
            <person name="Crabtree J."/>
            <person name="Zhao Q."/>
            <person name="Lorenzi H."/>
            <person name="Orvis J."/>
            <person name="Puiu D."/>
            <person name="Melake-Berhan A."/>
            <person name="Jones K.M."/>
            <person name="Redman J."/>
            <person name="Chen G."/>
            <person name="Cahoon E.B."/>
            <person name="Gedil M."/>
            <person name="Stanke M."/>
            <person name="Haas B.J."/>
            <person name="Wortman J.R."/>
            <person name="Fraser-Liggett C.M."/>
            <person name="Ravel J."/>
            <person name="Rabinowicz P.D."/>
        </authorList>
    </citation>
    <scope>NUCLEOTIDE SEQUENCE [LARGE SCALE GENOMIC DNA]</scope>
    <source>
        <strain evidence="3">cv. Hale</strain>
    </source>
</reference>
<dbReference type="EMBL" id="EQ982972">
    <property type="protein sequence ID" value="EEF24226.1"/>
    <property type="molecule type" value="Genomic_DNA"/>
</dbReference>
<accession>B9TIT9</accession>
<dbReference type="Proteomes" id="UP000008311">
    <property type="component" value="Unassembled WGS sequence"/>
</dbReference>
<name>B9TIT9_RICCO</name>
<evidence type="ECO:0000313" key="3">
    <source>
        <dbReference type="Proteomes" id="UP000008311"/>
    </source>
</evidence>
<feature type="region of interest" description="Disordered" evidence="1">
    <location>
        <begin position="74"/>
        <end position="120"/>
    </location>
</feature>
<proteinExistence type="predicted"/>
<sequence length="133" mass="14509">MAPSTEMPWPLASAPNGTIPVRCDSADQRSPRRRWARFSVMGIAARANRAKPPKSNRDRRSPFATMCPAAQMAKPHNTGCRVMRATAPTSPEERMEIESGFRLRSPAITRKPPNGAKTNVTAACQGCRSQSGM</sequence>
<protein>
    <submittedName>
        <fullName evidence="2">Uncharacterized protein</fullName>
    </submittedName>
</protein>
<evidence type="ECO:0000313" key="2">
    <source>
        <dbReference type="EMBL" id="EEF24226.1"/>
    </source>
</evidence>
<keyword evidence="3" id="KW-1185">Reference proteome</keyword>
<organism evidence="2 3">
    <name type="scientific">Ricinus communis</name>
    <name type="common">Castor bean</name>
    <dbReference type="NCBI Taxonomy" id="3988"/>
    <lineage>
        <taxon>Eukaryota</taxon>
        <taxon>Viridiplantae</taxon>
        <taxon>Streptophyta</taxon>
        <taxon>Embryophyta</taxon>
        <taxon>Tracheophyta</taxon>
        <taxon>Spermatophyta</taxon>
        <taxon>Magnoliopsida</taxon>
        <taxon>eudicotyledons</taxon>
        <taxon>Gunneridae</taxon>
        <taxon>Pentapetalae</taxon>
        <taxon>rosids</taxon>
        <taxon>fabids</taxon>
        <taxon>Malpighiales</taxon>
        <taxon>Euphorbiaceae</taxon>
        <taxon>Acalyphoideae</taxon>
        <taxon>Acalypheae</taxon>
        <taxon>Ricinus</taxon>
    </lineage>
</organism>
<feature type="compositionally biased region" description="Basic and acidic residues" evidence="1">
    <location>
        <begin position="91"/>
        <end position="101"/>
    </location>
</feature>
<feature type="region of interest" description="Disordered" evidence="1">
    <location>
        <begin position="1"/>
        <end position="32"/>
    </location>
</feature>